<keyword evidence="1" id="KW-0812">Transmembrane</keyword>
<keyword evidence="3" id="KW-1185">Reference proteome</keyword>
<keyword evidence="1" id="KW-0472">Membrane</keyword>
<accession>A0ABS2RLC3</accession>
<evidence type="ECO:0000256" key="1">
    <source>
        <dbReference type="SAM" id="Phobius"/>
    </source>
</evidence>
<name>A0ABS2RLC3_9ACTN</name>
<gene>
    <name evidence="2" type="ORF">JOE57_002298</name>
</gene>
<evidence type="ECO:0008006" key="4">
    <source>
        <dbReference type="Google" id="ProtNLM"/>
    </source>
</evidence>
<dbReference type="EMBL" id="JAFBCF010000001">
    <property type="protein sequence ID" value="MBM7799377.1"/>
    <property type="molecule type" value="Genomic_DNA"/>
</dbReference>
<comment type="caution">
    <text evidence="2">The sequence shown here is derived from an EMBL/GenBank/DDBJ whole genome shotgun (WGS) entry which is preliminary data.</text>
</comment>
<dbReference type="Proteomes" id="UP000704762">
    <property type="component" value="Unassembled WGS sequence"/>
</dbReference>
<proteinExistence type="predicted"/>
<organism evidence="2 3">
    <name type="scientific">Microlunatus panaciterrae</name>
    <dbReference type="NCBI Taxonomy" id="400768"/>
    <lineage>
        <taxon>Bacteria</taxon>
        <taxon>Bacillati</taxon>
        <taxon>Actinomycetota</taxon>
        <taxon>Actinomycetes</taxon>
        <taxon>Propionibacteriales</taxon>
        <taxon>Propionibacteriaceae</taxon>
        <taxon>Microlunatus</taxon>
    </lineage>
</organism>
<protein>
    <recommendedName>
        <fullName evidence="4">DUF4352 domain-containing protein</fullName>
    </recommendedName>
</protein>
<sequence>MVDAALPRGGRLRLPDDLGLDRAVSRQLGRRRKVLTGVTAFLALVAAGIVGIQASGSDDQPLVSRQVAVGTTVAPANGSTVTVSNVRQGKVPGVTSPVLLARVKFCGGGPTVDESTSADARNYIAPDKFSLDGTPNNQLRVTPAGTAWLQPTQLARGDCTSGTIGFEVPPDVKDVGRSDAFVP</sequence>
<evidence type="ECO:0000313" key="3">
    <source>
        <dbReference type="Proteomes" id="UP000704762"/>
    </source>
</evidence>
<evidence type="ECO:0000313" key="2">
    <source>
        <dbReference type="EMBL" id="MBM7799377.1"/>
    </source>
</evidence>
<reference evidence="2 3" key="1">
    <citation type="submission" date="2021-01" db="EMBL/GenBank/DDBJ databases">
        <title>Sequencing the genomes of 1000 actinobacteria strains.</title>
        <authorList>
            <person name="Klenk H.-P."/>
        </authorList>
    </citation>
    <scope>NUCLEOTIDE SEQUENCE [LARGE SCALE GENOMIC DNA]</scope>
    <source>
        <strain evidence="2 3">DSM 18662</strain>
    </source>
</reference>
<keyword evidence="1" id="KW-1133">Transmembrane helix</keyword>
<feature type="transmembrane region" description="Helical" evidence="1">
    <location>
        <begin position="34"/>
        <end position="54"/>
    </location>
</feature>